<proteinExistence type="predicted"/>
<protein>
    <recommendedName>
        <fullName evidence="5">Rho-GAP domain-containing protein</fullName>
    </recommendedName>
</protein>
<dbReference type="SUPFAM" id="SSF48350">
    <property type="entry name" value="GTPase activation domain, GAP"/>
    <property type="match status" value="1"/>
</dbReference>
<evidence type="ECO:0000256" key="3">
    <source>
        <dbReference type="SAM" id="Coils"/>
    </source>
</evidence>
<dbReference type="Pfam" id="PF03114">
    <property type="entry name" value="BAR"/>
    <property type="match status" value="1"/>
</dbReference>
<dbReference type="Gene3D" id="1.10.555.10">
    <property type="entry name" value="Rho GTPase activation protein"/>
    <property type="match status" value="1"/>
</dbReference>
<keyword evidence="2" id="KW-0597">Phosphoprotein</keyword>
<feature type="domain" description="Rho-GAP" evidence="5">
    <location>
        <begin position="244"/>
        <end position="442"/>
    </location>
</feature>
<name>A0A7R8V4T0_HERIL</name>
<feature type="coiled-coil region" evidence="3">
    <location>
        <begin position="14"/>
        <end position="48"/>
    </location>
</feature>
<dbReference type="OMA" id="QHAMAPE"/>
<dbReference type="InterPro" id="IPR047165">
    <property type="entry name" value="RHG17/44/SH3BP1-like"/>
</dbReference>
<feature type="compositionally biased region" description="Polar residues" evidence="4">
    <location>
        <begin position="721"/>
        <end position="752"/>
    </location>
</feature>
<feature type="coiled-coil region" evidence="3">
    <location>
        <begin position="158"/>
        <end position="189"/>
    </location>
</feature>
<dbReference type="InterPro" id="IPR027267">
    <property type="entry name" value="AH/BAR_dom_sf"/>
</dbReference>
<feature type="compositionally biased region" description="Polar residues" evidence="4">
    <location>
        <begin position="846"/>
        <end position="855"/>
    </location>
</feature>
<organism evidence="6 7">
    <name type="scientific">Hermetia illucens</name>
    <name type="common">Black soldier fly</name>
    <dbReference type="NCBI Taxonomy" id="343691"/>
    <lineage>
        <taxon>Eukaryota</taxon>
        <taxon>Metazoa</taxon>
        <taxon>Ecdysozoa</taxon>
        <taxon>Arthropoda</taxon>
        <taxon>Hexapoda</taxon>
        <taxon>Insecta</taxon>
        <taxon>Pterygota</taxon>
        <taxon>Neoptera</taxon>
        <taxon>Endopterygota</taxon>
        <taxon>Diptera</taxon>
        <taxon>Brachycera</taxon>
        <taxon>Stratiomyomorpha</taxon>
        <taxon>Stratiomyidae</taxon>
        <taxon>Hermetiinae</taxon>
        <taxon>Hermetia</taxon>
    </lineage>
</organism>
<feature type="region of interest" description="Disordered" evidence="4">
    <location>
        <begin position="846"/>
        <end position="893"/>
    </location>
</feature>
<accession>A0A7R8V4T0</accession>
<dbReference type="InterPro" id="IPR004148">
    <property type="entry name" value="BAR_dom"/>
</dbReference>
<feature type="compositionally biased region" description="Low complexity" evidence="4">
    <location>
        <begin position="753"/>
        <end position="776"/>
    </location>
</feature>
<dbReference type="GO" id="GO:0007165">
    <property type="term" value="P:signal transduction"/>
    <property type="evidence" value="ECO:0007669"/>
    <property type="project" value="InterPro"/>
</dbReference>
<feature type="region of interest" description="Disordered" evidence="4">
    <location>
        <begin position="612"/>
        <end position="641"/>
    </location>
</feature>
<keyword evidence="3" id="KW-0175">Coiled coil</keyword>
<keyword evidence="7" id="KW-1185">Reference proteome</keyword>
<dbReference type="InterPro" id="IPR000198">
    <property type="entry name" value="RhoGAP_dom"/>
</dbReference>
<evidence type="ECO:0000256" key="2">
    <source>
        <dbReference type="ARBA" id="ARBA00022553"/>
    </source>
</evidence>
<evidence type="ECO:0000313" key="7">
    <source>
        <dbReference type="Proteomes" id="UP000594454"/>
    </source>
</evidence>
<dbReference type="PANTHER" id="PTHR14130">
    <property type="entry name" value="3BP-1 RELATED RHOGAP"/>
    <property type="match status" value="1"/>
</dbReference>
<dbReference type="GO" id="GO:0005737">
    <property type="term" value="C:cytoplasm"/>
    <property type="evidence" value="ECO:0007669"/>
    <property type="project" value="InterPro"/>
</dbReference>
<sequence>MKKQFHKIKIAAENLSRSNKLENKNDELNKVEKQVDKYKDVLEKIHKKFSPSAGTDQDREKRIKKVNEYRLAQTLEETAKDLPEELCLFNVMKKCGELEKNIANHILDYEIQTENDVTKRLKAILDNDIQQISNHKRSVNRFVTEYNSVKKAHENAQRSNESQKITSLRQEQEDLELKLEKERDHLAAEMFALIGKDEDMANCIKDFVECQKTYYERILENIQQSLRDINSIVNTCDKKRVFGVPLIEHLSSTNRRISKVIELSVCCLIDRGLNEEGLLRVGCAGTKLKRLKNAIDAQYVNPPLSAEYQDIHVIGGLLKLYLRELPEPLLTYKLYTDFIQAAQKPTEGERKSAILNAVNQLQKYSPGHYENLRYLTRFLWCLWQRQDVNKMSSQNIAIVMSPNILWPPESSTNPIDYAGQVNSSAAVNTITEMLVSEWEHFFDGDVEFFQTITRDGLFAESGADVSAGFITVEKDGPPYLTEAISQQTNRTHSRSSSHDTSRILINTDTDSMRRGHSNDSLSDTSSPTHADSPRLPNRRRHNKPSAPTPPHKTNPPSSSVHIYSVVEPKPSDQSHPATDLAEASVVMQQSMKCDSSSQTPPLTTKSELAQNFIKPDKPPRPAPMECATLNRSTYKNRDRLLSSNKPVALPRTILNAAKSTENLSIQSPDDNERVDIREKPAIPERPATLVRPISYRNEQFQEMMLKTATSDPSPPPPTTTNLKKASSFRGMSTTSMSNNPQQAVVVKSQNSPTSNGNSNGCANNNGNNTPNTTGHNNNHKTTLERAQIYSVEKQQVSIIDVTSSEPTSITTSVTTTANKSPLRIDNPATIGDSAMSQSREFIANESGMQTSLTQVPPSPRGFDPRIKRPQVPAPPPPTNHRKSDGALGDSTHL</sequence>
<dbReference type="OrthoDB" id="19923at2759"/>
<dbReference type="GO" id="GO:0005096">
    <property type="term" value="F:GTPase activator activity"/>
    <property type="evidence" value="ECO:0007669"/>
    <property type="project" value="UniProtKB-KW"/>
</dbReference>
<evidence type="ECO:0000256" key="1">
    <source>
        <dbReference type="ARBA" id="ARBA00022468"/>
    </source>
</evidence>
<keyword evidence="1" id="KW-0343">GTPase activation</keyword>
<feature type="compositionally biased region" description="Polar residues" evidence="4">
    <location>
        <begin position="518"/>
        <end position="529"/>
    </location>
</feature>
<feature type="region of interest" description="Disordered" evidence="4">
    <location>
        <begin position="507"/>
        <end position="562"/>
    </location>
</feature>
<evidence type="ECO:0000313" key="6">
    <source>
        <dbReference type="EMBL" id="CAD7092876.1"/>
    </source>
</evidence>
<dbReference type="Pfam" id="PF00620">
    <property type="entry name" value="RhoGAP"/>
    <property type="match status" value="1"/>
</dbReference>
<dbReference type="InParanoid" id="A0A7R8V4T0"/>
<feature type="region of interest" description="Disordered" evidence="4">
    <location>
        <begin position="707"/>
        <end position="776"/>
    </location>
</feature>
<evidence type="ECO:0000259" key="5">
    <source>
        <dbReference type="PROSITE" id="PS50238"/>
    </source>
</evidence>
<dbReference type="PROSITE" id="PS50238">
    <property type="entry name" value="RHOGAP"/>
    <property type="match status" value="1"/>
</dbReference>
<dbReference type="EMBL" id="LR899014">
    <property type="protein sequence ID" value="CAD7092876.1"/>
    <property type="molecule type" value="Genomic_DNA"/>
</dbReference>
<reference evidence="6 7" key="1">
    <citation type="submission" date="2020-11" db="EMBL/GenBank/DDBJ databases">
        <authorList>
            <person name="Wallbank WR R."/>
            <person name="Pardo Diaz C."/>
            <person name="Kozak K."/>
            <person name="Martin S."/>
            <person name="Jiggins C."/>
            <person name="Moest M."/>
            <person name="Warren A I."/>
            <person name="Generalovic N T."/>
            <person name="Byers J.R.P. K."/>
            <person name="Montejo-Kovacevich G."/>
            <person name="Yen C E."/>
        </authorList>
    </citation>
    <scope>NUCLEOTIDE SEQUENCE [LARGE SCALE GENOMIC DNA]</scope>
</reference>
<dbReference type="FunCoup" id="A0A7R8V4T0">
    <property type="interactions" value="565"/>
</dbReference>
<evidence type="ECO:0000256" key="4">
    <source>
        <dbReference type="SAM" id="MobiDB-lite"/>
    </source>
</evidence>
<dbReference type="FunFam" id="1.10.555.10:FF:000001">
    <property type="entry name" value="Rho GTPase activating protein 44"/>
    <property type="match status" value="1"/>
</dbReference>
<gene>
    <name evidence="6" type="ORF">HERILL_LOCUS15204</name>
</gene>
<dbReference type="AlphaFoldDB" id="A0A7R8V4T0"/>
<dbReference type="Proteomes" id="UP000594454">
    <property type="component" value="Chromosome 6"/>
</dbReference>
<dbReference type="Gene3D" id="1.20.1270.60">
    <property type="entry name" value="Arfaptin homology (AH) domain/BAR domain"/>
    <property type="match status" value="1"/>
</dbReference>
<dbReference type="GO" id="GO:0035020">
    <property type="term" value="P:regulation of Rac protein signal transduction"/>
    <property type="evidence" value="ECO:0007669"/>
    <property type="project" value="TreeGrafter"/>
</dbReference>
<dbReference type="InterPro" id="IPR008936">
    <property type="entry name" value="Rho_GTPase_activation_prot"/>
</dbReference>
<dbReference type="SUPFAM" id="SSF103657">
    <property type="entry name" value="BAR/IMD domain-like"/>
    <property type="match status" value="1"/>
</dbReference>
<dbReference type="SMART" id="SM00324">
    <property type="entry name" value="RhoGAP"/>
    <property type="match status" value="1"/>
</dbReference>
<dbReference type="GO" id="GO:0032956">
    <property type="term" value="P:regulation of actin cytoskeleton organization"/>
    <property type="evidence" value="ECO:0007669"/>
    <property type="project" value="TreeGrafter"/>
</dbReference>
<dbReference type="PANTHER" id="PTHR14130:SF14">
    <property type="entry name" value="RHO GTPASE-ACTIVATING PROTEIN 92B"/>
    <property type="match status" value="1"/>
</dbReference>